<keyword evidence="4" id="KW-1185">Reference proteome</keyword>
<dbReference type="Gene3D" id="1.10.287.70">
    <property type="match status" value="1"/>
</dbReference>
<reference evidence="4" key="1">
    <citation type="submission" date="2016-11" db="EMBL/GenBank/DDBJ databases">
        <authorList>
            <person name="Varghese N."/>
            <person name="Submissions S."/>
        </authorList>
    </citation>
    <scope>NUCLEOTIDE SEQUENCE [LARGE SCALE GENOMIC DNA]</scope>
    <source>
        <strain evidence="4">DSM 19978</strain>
    </source>
</reference>
<dbReference type="Pfam" id="PF07885">
    <property type="entry name" value="Ion_trans_2"/>
    <property type="match status" value="1"/>
</dbReference>
<feature type="domain" description="Potassium channel" evidence="2">
    <location>
        <begin position="173"/>
        <end position="220"/>
    </location>
</feature>
<feature type="transmembrane region" description="Helical" evidence="1">
    <location>
        <begin position="70"/>
        <end position="88"/>
    </location>
</feature>
<keyword evidence="1" id="KW-0472">Membrane</keyword>
<dbReference type="OrthoDB" id="9799090at2"/>
<protein>
    <submittedName>
        <fullName evidence="3">Ion channel</fullName>
    </submittedName>
</protein>
<evidence type="ECO:0000313" key="3">
    <source>
        <dbReference type="EMBL" id="SHG73093.1"/>
    </source>
</evidence>
<feature type="transmembrane region" description="Helical" evidence="1">
    <location>
        <begin position="128"/>
        <end position="154"/>
    </location>
</feature>
<dbReference type="AlphaFoldDB" id="A0A1M5M8F1"/>
<sequence>MERIKKYRFLNHLWDQESGLSGMLILLFVMHFVLIPMFGSFSFFLVVLNIFWMLFLMAGIFALSKSRKQAVLISIVPVLFIVFGWISAFNPTPFTILTDLIISISTFLLLIVLVLLKVFEPGPITSYRVIGSVVVYMLMANIWAIVYQFFYLHIEGSFQVTLPPFESNSLDANFMYFSYITITTTGFGEIVPLHPMARALVQVEAFIGVLYPVILIGRLVSDANSGSQKEN</sequence>
<evidence type="ECO:0000259" key="2">
    <source>
        <dbReference type="Pfam" id="PF07885"/>
    </source>
</evidence>
<gene>
    <name evidence="3" type="ORF">SAMN05443549_10662</name>
</gene>
<organism evidence="3 4">
    <name type="scientific">Flavobacterium fluvii</name>
    <dbReference type="NCBI Taxonomy" id="468056"/>
    <lineage>
        <taxon>Bacteria</taxon>
        <taxon>Pseudomonadati</taxon>
        <taxon>Bacteroidota</taxon>
        <taxon>Flavobacteriia</taxon>
        <taxon>Flavobacteriales</taxon>
        <taxon>Flavobacteriaceae</taxon>
        <taxon>Flavobacterium</taxon>
    </lineage>
</organism>
<keyword evidence="1" id="KW-0812">Transmembrane</keyword>
<dbReference type="EMBL" id="FQWB01000006">
    <property type="protein sequence ID" value="SHG73093.1"/>
    <property type="molecule type" value="Genomic_DNA"/>
</dbReference>
<dbReference type="SUPFAM" id="SSF81324">
    <property type="entry name" value="Voltage-gated potassium channels"/>
    <property type="match status" value="1"/>
</dbReference>
<evidence type="ECO:0000256" key="1">
    <source>
        <dbReference type="SAM" id="Phobius"/>
    </source>
</evidence>
<feature type="transmembrane region" description="Helical" evidence="1">
    <location>
        <begin position="94"/>
        <end position="116"/>
    </location>
</feature>
<dbReference type="RefSeq" id="WP_073371311.1">
    <property type="nucleotide sequence ID" value="NZ_FQWB01000006.1"/>
</dbReference>
<dbReference type="STRING" id="468056.SAMN05443549_10662"/>
<dbReference type="InterPro" id="IPR013099">
    <property type="entry name" value="K_chnl_dom"/>
</dbReference>
<keyword evidence="1" id="KW-1133">Transmembrane helix</keyword>
<name>A0A1M5M8F1_9FLAO</name>
<accession>A0A1M5M8F1</accession>
<evidence type="ECO:0000313" key="4">
    <source>
        <dbReference type="Proteomes" id="UP000184516"/>
    </source>
</evidence>
<feature type="transmembrane region" description="Helical" evidence="1">
    <location>
        <begin position="20"/>
        <end position="38"/>
    </location>
</feature>
<feature type="transmembrane region" description="Helical" evidence="1">
    <location>
        <begin position="44"/>
        <end position="63"/>
    </location>
</feature>
<proteinExistence type="predicted"/>
<dbReference type="Proteomes" id="UP000184516">
    <property type="component" value="Unassembled WGS sequence"/>
</dbReference>
<feature type="transmembrane region" description="Helical" evidence="1">
    <location>
        <begin position="203"/>
        <end position="221"/>
    </location>
</feature>